<dbReference type="EMBL" id="LKEB01000021">
    <property type="protein sequence ID" value="ROW13258.1"/>
    <property type="molecule type" value="Genomic_DNA"/>
</dbReference>
<accession>A0A423XBD4</accession>
<evidence type="ECO:0000313" key="1">
    <source>
        <dbReference type="EMBL" id="ROW13258.1"/>
    </source>
</evidence>
<sequence length="578" mass="65152">MLTVTNTDTDTDTDTVTVTVRPGLAPAHNGAFVIPRFPPSHGTCNPQAGYGTHSIIMESLPVELVRLVYEYCDLPSVKGLRLMSSLFAEIGYEYLIPPKLNVVGWRDDVARLHSIATHDQLRSAVQSVTLNFADVDEYNARHASFFQHYLEDPEERNDRLQNAWLQYYDAKQGRMTVPEFDSRPDLVLEAFRNLPNLRDLEVSFTKCPFDIDVLDQVFRALPSCRKMDRDQAGRNLALIASALKETNLSSLSIDRFPLEILRLPDEKRHWIDCVSTSFAKLSTLTIAVDPSALKLPNQRFKAIKGLGHILRCATNVTHLTLAFHTYGMPKHKFILWFDTLLDGFTFTKLTDLKLEGISCDEEDLRAFILRHASTLERLRLGGRGLAKTHEGALGGIHLCRGTFRGLFAGMRNRLPKLERIHLEGDFECVGVERSSNEAYSFHGVTNDDWEELTEDWRRGRVVSSGRTTRDCLDFERYLLQGGRLYEMENTYQLIASLVMVILAVAASWVAYDQGFLDPLIEKVGVYVLKAKGEAEAKELQAQGLKRGEDFFDSELKGNKQASEIKSGVGSLGGLKKKF</sequence>
<dbReference type="Gene3D" id="3.80.10.10">
    <property type="entry name" value="Ribonuclease Inhibitor"/>
    <property type="match status" value="1"/>
</dbReference>
<proteinExistence type="predicted"/>
<dbReference type="OrthoDB" id="5224238at2759"/>
<keyword evidence="2" id="KW-1185">Reference proteome</keyword>
<evidence type="ECO:0008006" key="3">
    <source>
        <dbReference type="Google" id="ProtNLM"/>
    </source>
</evidence>
<reference evidence="1 2" key="1">
    <citation type="submission" date="2015-09" db="EMBL/GenBank/DDBJ databases">
        <title>Host preference determinants of Valsa canker pathogens revealed by comparative genomics.</title>
        <authorList>
            <person name="Yin Z."/>
            <person name="Huang L."/>
        </authorList>
    </citation>
    <scope>NUCLEOTIDE SEQUENCE [LARGE SCALE GENOMIC DNA]</scope>
    <source>
        <strain evidence="1 2">SXYLt</strain>
    </source>
</reference>
<dbReference type="STRING" id="1230097.A0A423XBD4"/>
<gene>
    <name evidence="1" type="ORF">VPNG_04804</name>
</gene>
<dbReference type="Proteomes" id="UP000285146">
    <property type="component" value="Unassembled WGS sequence"/>
</dbReference>
<protein>
    <recommendedName>
        <fullName evidence="3">F-box domain-containing protein</fullName>
    </recommendedName>
</protein>
<comment type="caution">
    <text evidence="1">The sequence shown here is derived from an EMBL/GenBank/DDBJ whole genome shotgun (WGS) entry which is preliminary data.</text>
</comment>
<organism evidence="1 2">
    <name type="scientific">Cytospora leucostoma</name>
    <dbReference type="NCBI Taxonomy" id="1230097"/>
    <lineage>
        <taxon>Eukaryota</taxon>
        <taxon>Fungi</taxon>
        <taxon>Dikarya</taxon>
        <taxon>Ascomycota</taxon>
        <taxon>Pezizomycotina</taxon>
        <taxon>Sordariomycetes</taxon>
        <taxon>Sordariomycetidae</taxon>
        <taxon>Diaporthales</taxon>
        <taxon>Cytosporaceae</taxon>
        <taxon>Cytospora</taxon>
    </lineage>
</organism>
<evidence type="ECO:0000313" key="2">
    <source>
        <dbReference type="Proteomes" id="UP000285146"/>
    </source>
</evidence>
<dbReference type="SUPFAM" id="SSF52047">
    <property type="entry name" value="RNI-like"/>
    <property type="match status" value="1"/>
</dbReference>
<dbReference type="InterPro" id="IPR032675">
    <property type="entry name" value="LRR_dom_sf"/>
</dbReference>
<dbReference type="InParanoid" id="A0A423XBD4"/>
<dbReference type="AlphaFoldDB" id="A0A423XBD4"/>
<name>A0A423XBD4_9PEZI</name>